<feature type="region of interest" description="Disordered" evidence="7">
    <location>
        <begin position="1"/>
        <end position="36"/>
    </location>
</feature>
<comment type="similarity">
    <text evidence="2 6">Belongs to the RRP36 family.</text>
</comment>
<accession>A0AAW1KDD3</accession>
<dbReference type="PANTHER" id="PTHR21738:SF0">
    <property type="entry name" value="RIBOSOMAL RNA PROCESSING PROTEIN 36 HOMOLOG"/>
    <property type="match status" value="1"/>
</dbReference>
<evidence type="ECO:0000256" key="1">
    <source>
        <dbReference type="ARBA" id="ARBA00004604"/>
    </source>
</evidence>
<feature type="region of interest" description="Disordered" evidence="7">
    <location>
        <begin position="60"/>
        <end position="85"/>
    </location>
</feature>
<dbReference type="GO" id="GO:0005730">
    <property type="term" value="C:nucleolus"/>
    <property type="evidence" value="ECO:0007669"/>
    <property type="project" value="UniProtKB-SubCell"/>
</dbReference>
<keyword evidence="3 6" id="KW-0690">Ribosome biogenesis</keyword>
<dbReference type="Proteomes" id="UP001443914">
    <property type="component" value="Unassembled WGS sequence"/>
</dbReference>
<dbReference type="PANTHER" id="PTHR21738">
    <property type="entry name" value="RIBOSOMAL RNA PROCESSING PROTEIN 36 HOMOLOG"/>
    <property type="match status" value="1"/>
</dbReference>
<protein>
    <recommendedName>
        <fullName evidence="6">rRNA biogenesis protein RRP36</fullName>
    </recommendedName>
</protein>
<feature type="compositionally biased region" description="Acidic residues" evidence="7">
    <location>
        <begin position="21"/>
        <end position="36"/>
    </location>
</feature>
<keyword evidence="5 6" id="KW-0539">Nucleus</keyword>
<comment type="caution">
    <text evidence="8">The sequence shown here is derived from an EMBL/GenBank/DDBJ whole genome shotgun (WGS) entry which is preliminary data.</text>
</comment>
<keyword evidence="9" id="KW-1185">Reference proteome</keyword>
<evidence type="ECO:0000256" key="4">
    <source>
        <dbReference type="ARBA" id="ARBA00022552"/>
    </source>
</evidence>
<feature type="region of interest" description="Disordered" evidence="7">
    <location>
        <begin position="228"/>
        <end position="255"/>
    </location>
</feature>
<evidence type="ECO:0000256" key="6">
    <source>
        <dbReference type="RuleBase" id="RU368027"/>
    </source>
</evidence>
<dbReference type="EMBL" id="JBDFQZ010000006">
    <property type="protein sequence ID" value="KAK9716509.1"/>
    <property type="molecule type" value="Genomic_DNA"/>
</dbReference>
<sequence>MKNKIDTVTAPSSSKIKFEQSEDSDSPIEESDFSSDDEAAEIENALADIPFEELQKARADGTLSWHPKRGSEIKNKRANKNRPAEFSSKVRVSSFREVVQAPKRVIRDPRFESLCGNFDEAGFKKRYNFIYEESLPAEKTELQKQLKTSNDPKTIQELNDRMSWINKQLKKSESTKRTDAQILAEHKKKEREAAKQGKRPFYLKKSDIRKQTLLEKYNNLKASGKLDSFIQKKRKRNAAKDHRFMPYSRQPNHDS</sequence>
<dbReference type="InterPro" id="IPR009292">
    <property type="entry name" value="RRP36"/>
</dbReference>
<comment type="subcellular location">
    <subcellularLocation>
        <location evidence="1 6">Nucleus</location>
        <location evidence="1 6">Nucleolus</location>
    </subcellularLocation>
</comment>
<dbReference type="Pfam" id="PF06102">
    <property type="entry name" value="RRP36"/>
    <property type="match status" value="1"/>
</dbReference>
<dbReference type="GO" id="GO:0000462">
    <property type="term" value="P:maturation of SSU-rRNA from tricistronic rRNA transcript (SSU-rRNA, 5.8S rRNA, LSU-rRNA)"/>
    <property type="evidence" value="ECO:0007669"/>
    <property type="project" value="TreeGrafter"/>
</dbReference>
<evidence type="ECO:0000256" key="2">
    <source>
        <dbReference type="ARBA" id="ARBA00009418"/>
    </source>
</evidence>
<evidence type="ECO:0000313" key="8">
    <source>
        <dbReference type="EMBL" id="KAK9716509.1"/>
    </source>
</evidence>
<comment type="function">
    <text evidence="6">Component of the 90S pre-ribosome involved in the maturation of rRNAs. Required for early cleavages of the pre-RNAs in the 40S ribosomal subunit maturation pathway.</text>
</comment>
<reference evidence="8" key="1">
    <citation type="submission" date="2024-03" db="EMBL/GenBank/DDBJ databases">
        <title>WGS assembly of Saponaria officinalis var. Norfolk2.</title>
        <authorList>
            <person name="Jenkins J."/>
            <person name="Shu S."/>
            <person name="Grimwood J."/>
            <person name="Barry K."/>
            <person name="Goodstein D."/>
            <person name="Schmutz J."/>
            <person name="Leebens-Mack J."/>
            <person name="Osbourn A."/>
        </authorList>
    </citation>
    <scope>NUCLEOTIDE SEQUENCE [LARGE SCALE GENOMIC DNA]</scope>
    <source>
        <strain evidence="8">JIC</strain>
    </source>
</reference>
<keyword evidence="6" id="KW-0687">Ribonucleoprotein</keyword>
<evidence type="ECO:0000313" key="9">
    <source>
        <dbReference type="Proteomes" id="UP001443914"/>
    </source>
</evidence>
<proteinExistence type="inferred from homology"/>
<evidence type="ECO:0000256" key="7">
    <source>
        <dbReference type="SAM" id="MobiDB-lite"/>
    </source>
</evidence>
<comment type="subunit">
    <text evidence="6">Associates with 90S and pre-40S pre-ribosomal particles.</text>
</comment>
<dbReference type="AlphaFoldDB" id="A0AAW1KDD3"/>
<dbReference type="GO" id="GO:0030686">
    <property type="term" value="C:90S preribosome"/>
    <property type="evidence" value="ECO:0007669"/>
    <property type="project" value="TreeGrafter"/>
</dbReference>
<keyword evidence="4 6" id="KW-0698">rRNA processing</keyword>
<gene>
    <name evidence="8" type="ORF">RND81_06G238100</name>
</gene>
<name>A0AAW1KDD3_SAPOF</name>
<evidence type="ECO:0000256" key="5">
    <source>
        <dbReference type="ARBA" id="ARBA00023242"/>
    </source>
</evidence>
<evidence type="ECO:0000256" key="3">
    <source>
        <dbReference type="ARBA" id="ARBA00022517"/>
    </source>
</evidence>
<organism evidence="8 9">
    <name type="scientific">Saponaria officinalis</name>
    <name type="common">Common soapwort</name>
    <name type="synonym">Lychnis saponaria</name>
    <dbReference type="NCBI Taxonomy" id="3572"/>
    <lineage>
        <taxon>Eukaryota</taxon>
        <taxon>Viridiplantae</taxon>
        <taxon>Streptophyta</taxon>
        <taxon>Embryophyta</taxon>
        <taxon>Tracheophyta</taxon>
        <taxon>Spermatophyta</taxon>
        <taxon>Magnoliopsida</taxon>
        <taxon>eudicotyledons</taxon>
        <taxon>Gunneridae</taxon>
        <taxon>Pentapetalae</taxon>
        <taxon>Caryophyllales</taxon>
        <taxon>Caryophyllaceae</taxon>
        <taxon>Caryophylleae</taxon>
        <taxon>Saponaria</taxon>
    </lineage>
</organism>